<dbReference type="Pfam" id="PF04969">
    <property type="entry name" value="CS"/>
    <property type="match status" value="1"/>
</dbReference>
<dbReference type="GO" id="GO:0005737">
    <property type="term" value="C:cytoplasm"/>
    <property type="evidence" value="ECO:0007669"/>
    <property type="project" value="UniProtKB-SubCell"/>
</dbReference>
<reference evidence="7" key="1">
    <citation type="submission" date="2020-08" db="EMBL/GenBank/DDBJ databases">
        <title>Genome sequencing and assembly of the red palm weevil Rhynchophorus ferrugineus.</title>
        <authorList>
            <person name="Dias G.B."/>
            <person name="Bergman C.M."/>
            <person name="Manee M."/>
        </authorList>
    </citation>
    <scope>NUCLEOTIDE SEQUENCE</scope>
    <source>
        <strain evidence="7">AA-2017</strain>
        <tissue evidence="7">Whole larva</tissue>
    </source>
</reference>
<dbReference type="InterPro" id="IPR007052">
    <property type="entry name" value="CS_dom"/>
</dbReference>
<dbReference type="EMBL" id="JAACXV010000155">
    <property type="protein sequence ID" value="KAF7282862.1"/>
    <property type="molecule type" value="Genomic_DNA"/>
</dbReference>
<dbReference type="SUPFAM" id="SSF49764">
    <property type="entry name" value="HSP20-like chaperones"/>
    <property type="match status" value="1"/>
</dbReference>
<dbReference type="InterPro" id="IPR037895">
    <property type="entry name" value="NUDCD1"/>
</dbReference>
<evidence type="ECO:0000256" key="2">
    <source>
        <dbReference type="ARBA" id="ARBA00004496"/>
    </source>
</evidence>
<dbReference type="PROSITE" id="PS51203">
    <property type="entry name" value="CS"/>
    <property type="match status" value="1"/>
</dbReference>
<keyword evidence="4" id="KW-0963">Cytoplasm</keyword>
<protein>
    <recommendedName>
        <fullName evidence="3">NudC domain-containing protein 1</fullName>
    </recommendedName>
</protein>
<comment type="caution">
    <text evidence="7">The sequence shown here is derived from an EMBL/GenBank/DDBJ whole genome shotgun (WGS) entry which is preliminary data.</text>
</comment>
<evidence type="ECO:0000259" key="6">
    <source>
        <dbReference type="PROSITE" id="PS51203"/>
    </source>
</evidence>
<dbReference type="Proteomes" id="UP000625711">
    <property type="component" value="Unassembled WGS sequence"/>
</dbReference>
<name>A0A834IQ30_RHYFE</name>
<sequence length="571" mass="65462">MSSTVLELKPDRLLLDSNFDGYRLSLEEIRISRKELQAPVEKILLNSTQYSFLHAKLFGLHNHLFADRYDDFNSVYFVDKNRNVQKTYVDTLTNELVAPVTVFNVPPCREPQSGDYNVTLHFANLTYAVLSDGMGMLYILETRDKKDDDYFESVFSTKPLDIDDQGFIITDSLYHEERGELHVLLLHIQDDTVDHFVSVIHWLTFKRMREDSIWGQTALRRLKIKGEVQYLKLEQNCNNIYIVSDNEVRFEVNSEHPIRQRTTDPRKVYSWYQSIDDITVKFKLPAEVEKDLIIVATESNHITVQYETQVLLTGKLFKTIDSNLTVWTLTGDVLEVVLNKSENSYWSDLVETDKGGEHVLDSYAITTANDILGNYSTDRDAVPQGGAVFNSQQIEECDYEQEKSETFRRISGIVNTTTHKAYLGSYNIVLSPYLATNQSPAMGIRHDVDVCLWQPSVENDDFTIKHQGTLLAFGYVQASKQNRKFTTCSPNLEYAAISESSGHIFIYHQNKPVSSTELRHRSTGRHIGSMAQQKVFNLPNEDILGLFANDKHLFVLGETFILTLYIGTVHE</sequence>
<organism evidence="7 8">
    <name type="scientific">Rhynchophorus ferrugineus</name>
    <name type="common">Red palm weevil</name>
    <name type="synonym">Curculio ferrugineus</name>
    <dbReference type="NCBI Taxonomy" id="354439"/>
    <lineage>
        <taxon>Eukaryota</taxon>
        <taxon>Metazoa</taxon>
        <taxon>Ecdysozoa</taxon>
        <taxon>Arthropoda</taxon>
        <taxon>Hexapoda</taxon>
        <taxon>Insecta</taxon>
        <taxon>Pterygota</taxon>
        <taxon>Neoptera</taxon>
        <taxon>Endopterygota</taxon>
        <taxon>Coleoptera</taxon>
        <taxon>Polyphaga</taxon>
        <taxon>Cucujiformia</taxon>
        <taxon>Curculionidae</taxon>
        <taxon>Dryophthorinae</taxon>
        <taxon>Rhynchophorus</taxon>
    </lineage>
</organism>
<dbReference type="InterPro" id="IPR008978">
    <property type="entry name" value="HSP20-like_chaperone"/>
</dbReference>
<feature type="domain" description="CS" evidence="6">
    <location>
        <begin position="264"/>
        <end position="350"/>
    </location>
</feature>
<dbReference type="Gene3D" id="2.60.40.790">
    <property type="match status" value="1"/>
</dbReference>
<dbReference type="PANTHER" id="PTHR21664:SF1">
    <property type="entry name" value="NUDC DOMAIN-CONTAINING PROTEIN 1"/>
    <property type="match status" value="1"/>
</dbReference>
<evidence type="ECO:0000256" key="4">
    <source>
        <dbReference type="ARBA" id="ARBA00022490"/>
    </source>
</evidence>
<keyword evidence="8" id="KW-1185">Reference proteome</keyword>
<evidence type="ECO:0000313" key="7">
    <source>
        <dbReference type="EMBL" id="KAF7282862.1"/>
    </source>
</evidence>
<evidence type="ECO:0000256" key="1">
    <source>
        <dbReference type="ARBA" id="ARBA00004123"/>
    </source>
</evidence>
<gene>
    <name evidence="7" type="ORF">GWI33_001892</name>
</gene>
<comment type="subcellular location">
    <subcellularLocation>
        <location evidence="2">Cytoplasm</location>
    </subcellularLocation>
    <subcellularLocation>
        <location evidence="1">Nucleus</location>
    </subcellularLocation>
</comment>
<proteinExistence type="predicted"/>
<dbReference type="PANTHER" id="PTHR21664">
    <property type="entry name" value="CHRONIC MYELOGENOUS LEUKEMIA TUMOR ANTIGEN 66"/>
    <property type="match status" value="1"/>
</dbReference>
<evidence type="ECO:0000313" key="8">
    <source>
        <dbReference type="Proteomes" id="UP000625711"/>
    </source>
</evidence>
<dbReference type="CDD" id="cd06467">
    <property type="entry name" value="p23_NUDC_like"/>
    <property type="match status" value="1"/>
</dbReference>
<dbReference type="OrthoDB" id="428655at2759"/>
<accession>A0A834IQ30</accession>
<keyword evidence="5" id="KW-0539">Nucleus</keyword>
<evidence type="ECO:0000256" key="5">
    <source>
        <dbReference type="ARBA" id="ARBA00023242"/>
    </source>
</evidence>
<dbReference type="GO" id="GO:0005634">
    <property type="term" value="C:nucleus"/>
    <property type="evidence" value="ECO:0007669"/>
    <property type="project" value="UniProtKB-SubCell"/>
</dbReference>
<evidence type="ECO:0000256" key="3">
    <source>
        <dbReference type="ARBA" id="ARBA00018915"/>
    </source>
</evidence>
<dbReference type="AlphaFoldDB" id="A0A834IQ30"/>